<evidence type="ECO:0000256" key="2">
    <source>
        <dbReference type="SAM" id="MobiDB-lite"/>
    </source>
</evidence>
<dbReference type="PANTHER" id="PTHR10039">
    <property type="entry name" value="AMELOGENIN"/>
    <property type="match status" value="1"/>
</dbReference>
<dbReference type="PROSITE" id="PS50837">
    <property type="entry name" value="NACHT"/>
    <property type="match status" value="1"/>
</dbReference>
<dbReference type="InterPro" id="IPR056693">
    <property type="entry name" value="DUF7791"/>
</dbReference>
<evidence type="ECO:0000256" key="1">
    <source>
        <dbReference type="ARBA" id="ARBA00022737"/>
    </source>
</evidence>
<evidence type="ECO:0000259" key="3">
    <source>
        <dbReference type="PROSITE" id="PS50837"/>
    </source>
</evidence>
<keyword evidence="5" id="KW-1185">Reference proteome</keyword>
<dbReference type="AlphaFoldDB" id="A0A9P5F0T1"/>
<evidence type="ECO:0000313" key="5">
    <source>
        <dbReference type="Proteomes" id="UP000711996"/>
    </source>
</evidence>
<dbReference type="Gene3D" id="3.40.50.300">
    <property type="entry name" value="P-loop containing nucleotide triphosphate hydrolases"/>
    <property type="match status" value="1"/>
</dbReference>
<feature type="domain" description="NACHT" evidence="3">
    <location>
        <begin position="387"/>
        <end position="541"/>
    </location>
</feature>
<dbReference type="InterPro" id="IPR027417">
    <property type="entry name" value="P-loop_NTPase"/>
</dbReference>
<dbReference type="Proteomes" id="UP000711996">
    <property type="component" value="Unassembled WGS sequence"/>
</dbReference>
<dbReference type="PANTHER" id="PTHR10039:SF5">
    <property type="entry name" value="NACHT DOMAIN-CONTAINING PROTEIN"/>
    <property type="match status" value="1"/>
</dbReference>
<evidence type="ECO:0000313" key="4">
    <source>
        <dbReference type="EMBL" id="KAF4864693.1"/>
    </source>
</evidence>
<gene>
    <name evidence="4" type="ORF">CGCSCA2_v002192</name>
</gene>
<reference evidence="4" key="1">
    <citation type="submission" date="2019-06" db="EMBL/GenBank/DDBJ databases">
        <authorList>
            <person name="Gan P."/>
            <person name="Shirasu K."/>
        </authorList>
    </citation>
    <scope>NUCLEOTIDE SEQUENCE [LARGE SCALE GENOMIC DNA]</scope>
    <source>
        <strain evidence="4">CAD2</strain>
    </source>
</reference>
<dbReference type="EMBL" id="QPMT01000004">
    <property type="protein sequence ID" value="KAF4864693.1"/>
    <property type="molecule type" value="Genomic_DNA"/>
</dbReference>
<dbReference type="InterPro" id="IPR007111">
    <property type="entry name" value="NACHT_NTPase"/>
</dbReference>
<comment type="caution">
    <text evidence="4">The sequence shown here is derived from an EMBL/GenBank/DDBJ whole genome shotgun (WGS) entry which is preliminary data.</text>
</comment>
<organism evidence="4 5">
    <name type="scientific">Colletotrichum siamense</name>
    <name type="common">Anthracnose fungus</name>
    <dbReference type="NCBI Taxonomy" id="690259"/>
    <lineage>
        <taxon>Eukaryota</taxon>
        <taxon>Fungi</taxon>
        <taxon>Dikarya</taxon>
        <taxon>Ascomycota</taxon>
        <taxon>Pezizomycotina</taxon>
        <taxon>Sordariomycetes</taxon>
        <taxon>Hypocreomycetidae</taxon>
        <taxon>Glomerellales</taxon>
        <taxon>Glomerellaceae</taxon>
        <taxon>Colletotrichum</taxon>
        <taxon>Colletotrichum gloeosporioides species complex</taxon>
    </lineage>
</organism>
<dbReference type="OrthoDB" id="443402at2759"/>
<dbReference type="Pfam" id="PF25053">
    <property type="entry name" value="DUF7791"/>
    <property type="match status" value="1"/>
</dbReference>
<dbReference type="SUPFAM" id="SSF52540">
    <property type="entry name" value="P-loop containing nucleoside triphosphate hydrolases"/>
    <property type="match status" value="1"/>
</dbReference>
<dbReference type="Pfam" id="PF24883">
    <property type="entry name" value="NPHP3_N"/>
    <property type="match status" value="1"/>
</dbReference>
<accession>A0A9P5F0T1</accession>
<proteinExistence type="predicted"/>
<sequence>MATGGHVITACSLISLKQQVFSFETLRKLRDGYPTTLGHVFSKVMEALAAVSLAGNVAQFLEFGLKAVATTHELLRNPDGTLQENIDLQNIAQSTKSGFADKLRELQLGAIAAEVVCSLDKVEEDKKGRDKFLSSLELPLPASRAAENAVMQDLVSRCSHVAGQILGILDGLKASTTRREGLYLKITIVSKTLWKRSELKELHERLNALRSQVSAHLVVLLLQQQQFMAQDLRATSTQNVRLRTEMGGKLEQVISHIRTISNQRLNIEDYVPRPRNAKNPKDSKETSGDPNKPRASSNSDDGDETMEGYPPKSTLDDVFHYLNQTLTSEKRKAILGTLYFNQLEEREVTLPETHRRTFEWIFEGSPTASGTGKASDTFTRWLQHHAGIFWVTGKAGSGKSTLMKFLTHHDETKRLLGVWADKSNLVIAQHYFWSPGTIIQKSQEGLLRALLLQIFKQRTNLMRIACPDRWNFRYADSFHPWSRTQLMAAFEKLGKHPEGKWRICLFIDGLDEYSGDHTDLVKLILRMGELPNIKICVSSRPWIEFSDAFENTEWKLHLHDLSQADIHTFIRDELQGNGRFRRLRSLNEGDAESLALEIVARAQGVFLWVFLVVRSLLEGLRNEDDIHDLRMRLRALPTGLKDMFKRMLDTIDEFYRKRTSRLFLTMTHAETSFPVLAFYFMEFEDKTLPKEPLPFLRHWPNVDMGNEWARALDRKKRQLVGQCKDLIFISPIPDAPDLFNERVGFLHRTVVDYIKSKDVRARLQHTAEDFNPDRILLGAHVGQLRSLIHQHRNNYIRPHLAQWMLGALYYARRIEILTGIPEVEALDDLEAIIMSAFGKWGFSHAMATLLPGNDDWNEDAPESSFLELVCRYDVVLYVVSKVPDLNIERLDELAPKWKARISINRGSGFELRQLASEDNEDEWRLRKEVRASSQTKPAEVDLPTATTLEVARLPKISIVVAKERFEVAENGKRKRGRFASKLKGIFRKR</sequence>
<keyword evidence="1" id="KW-0677">Repeat</keyword>
<protein>
    <recommendedName>
        <fullName evidence="3">NACHT domain-containing protein</fullName>
    </recommendedName>
</protein>
<dbReference type="InterPro" id="IPR056884">
    <property type="entry name" value="NPHP3-like_N"/>
</dbReference>
<feature type="region of interest" description="Disordered" evidence="2">
    <location>
        <begin position="265"/>
        <end position="313"/>
    </location>
</feature>
<name>A0A9P5F0T1_COLSI</name>